<dbReference type="Gene3D" id="2.60.200.20">
    <property type="match status" value="1"/>
</dbReference>
<keyword evidence="2" id="KW-1133">Transmembrane helix</keyword>
<keyword evidence="2" id="KW-0812">Transmembrane</keyword>
<dbReference type="GO" id="GO:0072659">
    <property type="term" value="P:protein localization to plasma membrane"/>
    <property type="evidence" value="ECO:0007669"/>
    <property type="project" value="TreeGrafter"/>
</dbReference>
<dbReference type="GeneTree" id="ENSGT00940000157660"/>
<name>A0A674JEB3_9SAUR</name>
<feature type="coiled-coil region" evidence="1">
    <location>
        <begin position="124"/>
        <end position="151"/>
    </location>
</feature>
<dbReference type="PANTHER" id="PTHR15715">
    <property type="entry name" value="CENTROSOMAL PROTEIN OF 170 KDA"/>
    <property type="match status" value="1"/>
</dbReference>
<dbReference type="AlphaFoldDB" id="A0A674JEB3"/>
<feature type="coiled-coil region" evidence="1">
    <location>
        <begin position="217"/>
        <end position="339"/>
    </location>
</feature>
<evidence type="ECO:0000313" key="4">
    <source>
        <dbReference type="Proteomes" id="UP000472274"/>
    </source>
</evidence>
<dbReference type="InterPro" id="IPR051176">
    <property type="entry name" value="Cent_Immune-Sig_Mod"/>
</dbReference>
<keyword evidence="2" id="KW-0472">Membrane</keyword>
<organism evidence="3 4">
    <name type="scientific">Terrapene triunguis</name>
    <name type="common">Three-toed box turtle</name>
    <dbReference type="NCBI Taxonomy" id="2587831"/>
    <lineage>
        <taxon>Eukaryota</taxon>
        <taxon>Metazoa</taxon>
        <taxon>Chordata</taxon>
        <taxon>Craniata</taxon>
        <taxon>Vertebrata</taxon>
        <taxon>Euteleostomi</taxon>
        <taxon>Archelosauria</taxon>
        <taxon>Testudinata</taxon>
        <taxon>Testudines</taxon>
        <taxon>Cryptodira</taxon>
        <taxon>Durocryptodira</taxon>
        <taxon>Testudinoidea</taxon>
        <taxon>Emydidae</taxon>
        <taxon>Terrapene</taxon>
    </lineage>
</organism>
<dbReference type="CDD" id="cd21911">
    <property type="entry name" value="CC1_SLMAP"/>
    <property type="match status" value="1"/>
</dbReference>
<dbReference type="Ensembl" id="ENSTMTT00000018337.1">
    <property type="protein sequence ID" value="ENSTMTP00000017709.1"/>
    <property type="gene ID" value="ENSTMTG00000012300.1"/>
</dbReference>
<evidence type="ECO:0000313" key="3">
    <source>
        <dbReference type="Ensembl" id="ENSTMTP00000017709.1"/>
    </source>
</evidence>
<keyword evidence="1" id="KW-0175">Coiled coil</keyword>
<reference evidence="3" key="1">
    <citation type="submission" date="2025-08" db="UniProtKB">
        <authorList>
            <consortium name="Ensembl"/>
        </authorList>
    </citation>
    <scope>IDENTIFICATION</scope>
</reference>
<dbReference type="PANTHER" id="PTHR15715:SF22">
    <property type="entry name" value="SARCOLEMMAL MEMBRANE-ASSOCIATED PROTEIN"/>
    <property type="match status" value="1"/>
</dbReference>
<evidence type="ECO:0000256" key="2">
    <source>
        <dbReference type="SAM" id="Phobius"/>
    </source>
</evidence>
<accession>A0A674JEB3</accession>
<evidence type="ECO:0000256" key="1">
    <source>
        <dbReference type="SAM" id="Coils"/>
    </source>
</evidence>
<dbReference type="GO" id="GO:1900825">
    <property type="term" value="P:regulation of membrane depolarization during cardiac muscle cell action potential"/>
    <property type="evidence" value="ECO:0007669"/>
    <property type="project" value="TreeGrafter"/>
</dbReference>
<sequence length="734" mass="84643">MRTKKSKNLLARLYSTFEVICKYTKSSNGTFINSQRLSRGSEESPPCEILSGDIIQFGVDVTENTRKVTHGCIVSTIKLFLPDGMEARLRSDVIHAPLPSPVDKVAANTPSMYSQELFQLSQYLQEALHREQMLEQKLATLQRLLAVTQEASDTSWQALIDEDRLLSRLEVMGNQLQACSKNQTEDSIRKELVALQEDKHNYETTAKESLRRVLQEKIEVVRKLSEVERSLSNTEDECTHLKEMNERTQEELRELANKYNGAVNEIKDLSDKLKVAEGRQEEIQQKGQAEKKELQHKINEMEEREQELQAKIEALQADNDFTNERLTALQVRLEHLQEKTLKEHNSLGRCDINVLCLKAKESDLSDTLSPSKEKSSDDTTGKFGCKFLQNGFDELQGAQSETETKQEIQHLHKELIEAQELARTSKQKCFELQALLEEERKAYRLQVEESTKQIQFLQAQLHRLQEDIENLREEKENEISSTRDELLSAQDEILLLQQGAEKAASERDTDIAALQEELQEVRAELERWRKEASEYEKEIVNLQASFQLRCQQCEDQQREEATRLQGELEKLRKEWSDLEAECLSLKNENTLLASELQRQEKELHSSQKQSLALTSDLSVLEMTRKQLENQMGSLKEQHQRDAASLKTLLSEAENQAKDVQKEYEKTQTVLSELKLKFEMTEQEKQSITDELKQCKDNLKLLQEKGNNPSILQPVPAVFIGLILAFLYWCYGPLW</sequence>
<dbReference type="SUPFAM" id="SSF57997">
    <property type="entry name" value="Tropomyosin"/>
    <property type="match status" value="1"/>
</dbReference>
<dbReference type="Proteomes" id="UP000472274">
    <property type="component" value="Unplaced"/>
</dbReference>
<keyword evidence="4" id="KW-1185">Reference proteome</keyword>
<feature type="transmembrane region" description="Helical" evidence="2">
    <location>
        <begin position="710"/>
        <end position="730"/>
    </location>
</feature>
<gene>
    <name evidence="3" type="primary">SLMAP</name>
</gene>
<protein>
    <submittedName>
        <fullName evidence="3">Sarcolemma associated protein</fullName>
    </submittedName>
</protein>
<proteinExistence type="predicted"/>
<dbReference type="SUPFAM" id="SSF49879">
    <property type="entry name" value="SMAD/FHA domain"/>
    <property type="match status" value="1"/>
</dbReference>
<reference evidence="3" key="2">
    <citation type="submission" date="2025-09" db="UniProtKB">
        <authorList>
            <consortium name="Ensembl"/>
        </authorList>
    </citation>
    <scope>IDENTIFICATION</scope>
</reference>
<dbReference type="InterPro" id="IPR008984">
    <property type="entry name" value="SMAD_FHA_dom_sf"/>
</dbReference>
<feature type="coiled-coil region" evidence="1">
    <location>
        <begin position="433"/>
        <end position="704"/>
    </location>
</feature>